<dbReference type="Proteomes" id="UP000309676">
    <property type="component" value="Unassembled WGS sequence"/>
</dbReference>
<accession>A0A5R9FXR6</accession>
<dbReference type="OrthoDB" id="2679385at2"/>
<dbReference type="EMBL" id="VCIW01000028">
    <property type="protein sequence ID" value="TLS48827.1"/>
    <property type="molecule type" value="Genomic_DNA"/>
</dbReference>
<name>A0A5R9FXR6_9BACL</name>
<sequence>MKVPKNVWDGLEAVRVSGKTNMLIVSDVIRCAQMLGYPETAQWIQDHRSEYWEGVFQGFVAST</sequence>
<evidence type="ECO:0000313" key="1">
    <source>
        <dbReference type="EMBL" id="TLS48827.1"/>
    </source>
</evidence>
<dbReference type="RefSeq" id="WP_138197775.1">
    <property type="nucleotide sequence ID" value="NZ_VCIW01000028.1"/>
</dbReference>
<dbReference type="AlphaFoldDB" id="A0A5R9FXR6"/>
<comment type="caution">
    <text evidence="1">The sequence shown here is derived from an EMBL/GenBank/DDBJ whole genome shotgun (WGS) entry which is preliminary data.</text>
</comment>
<proteinExistence type="predicted"/>
<reference evidence="1 2" key="1">
    <citation type="submission" date="2019-05" db="EMBL/GenBank/DDBJ databases">
        <authorList>
            <person name="Narsing Rao M.P."/>
            <person name="Li W.J."/>
        </authorList>
    </citation>
    <scope>NUCLEOTIDE SEQUENCE [LARGE SCALE GENOMIC DNA]</scope>
    <source>
        <strain evidence="1 2">SYSU_K30003</strain>
    </source>
</reference>
<organism evidence="1 2">
    <name type="scientific">Paenibacillus antri</name>
    <dbReference type="NCBI Taxonomy" id="2582848"/>
    <lineage>
        <taxon>Bacteria</taxon>
        <taxon>Bacillati</taxon>
        <taxon>Bacillota</taxon>
        <taxon>Bacilli</taxon>
        <taxon>Bacillales</taxon>
        <taxon>Paenibacillaceae</taxon>
        <taxon>Paenibacillus</taxon>
    </lineage>
</organism>
<protein>
    <submittedName>
        <fullName evidence="1">DUF5049 domain-containing protein</fullName>
    </submittedName>
</protein>
<evidence type="ECO:0000313" key="2">
    <source>
        <dbReference type="Proteomes" id="UP000309676"/>
    </source>
</evidence>
<dbReference type="Pfam" id="PF16468">
    <property type="entry name" value="DUF5049"/>
    <property type="match status" value="1"/>
</dbReference>
<dbReference type="InterPro" id="IPR032488">
    <property type="entry name" value="DUF5049"/>
</dbReference>
<keyword evidence="2" id="KW-1185">Reference proteome</keyword>
<gene>
    <name evidence="1" type="ORF">FE782_28640</name>
</gene>